<protein>
    <submittedName>
        <fullName evidence="2">Uncharacterized protein</fullName>
    </submittedName>
</protein>
<evidence type="ECO:0000256" key="1">
    <source>
        <dbReference type="SAM" id="MobiDB-lite"/>
    </source>
</evidence>
<reference evidence="2 3" key="1">
    <citation type="journal article" date="2023" name="IMA Fungus">
        <title>Comparative genomic study of the Penicillium genus elucidates a diverse pangenome and 15 lateral gene transfer events.</title>
        <authorList>
            <person name="Petersen C."/>
            <person name="Sorensen T."/>
            <person name="Nielsen M.R."/>
            <person name="Sondergaard T.E."/>
            <person name="Sorensen J.L."/>
            <person name="Fitzpatrick D.A."/>
            <person name="Frisvad J.C."/>
            <person name="Nielsen K.L."/>
        </authorList>
    </citation>
    <scope>NUCLEOTIDE SEQUENCE [LARGE SCALE GENOMIC DNA]</scope>
    <source>
        <strain evidence="2 3">IBT 35679</strain>
    </source>
</reference>
<keyword evidence="3" id="KW-1185">Reference proteome</keyword>
<comment type="caution">
    <text evidence="2">The sequence shown here is derived from an EMBL/GenBank/DDBJ whole genome shotgun (WGS) entry which is preliminary data.</text>
</comment>
<dbReference type="EMBL" id="JAQIZZ010000002">
    <property type="protein sequence ID" value="KAJ5552314.1"/>
    <property type="molecule type" value="Genomic_DNA"/>
</dbReference>
<sequence length="162" mass="17962">MTPRPLLIPHKRPLLSSKNPKRIEKSKKPVPKVLNPSAVAAETRMKKPIPYAPNSDDGADEIIGEQELEDKPDPIKASFAMPPQPFLDPPVWEAMLKRAREAANTSDGGNESRGSNTPSGPSETADQRRQRQDREAEYGSMAIRGRSNISGRGKRPRGKRIY</sequence>
<feature type="compositionally biased region" description="Polar residues" evidence="1">
    <location>
        <begin position="103"/>
        <end position="124"/>
    </location>
</feature>
<feature type="compositionally biased region" description="Acidic residues" evidence="1">
    <location>
        <begin position="57"/>
        <end position="68"/>
    </location>
</feature>
<organism evidence="2 3">
    <name type="scientific">Penicillium frequentans</name>
    <dbReference type="NCBI Taxonomy" id="3151616"/>
    <lineage>
        <taxon>Eukaryota</taxon>
        <taxon>Fungi</taxon>
        <taxon>Dikarya</taxon>
        <taxon>Ascomycota</taxon>
        <taxon>Pezizomycotina</taxon>
        <taxon>Eurotiomycetes</taxon>
        <taxon>Eurotiomycetidae</taxon>
        <taxon>Eurotiales</taxon>
        <taxon>Aspergillaceae</taxon>
        <taxon>Penicillium</taxon>
    </lineage>
</organism>
<feature type="compositionally biased region" description="Basic residues" evidence="1">
    <location>
        <begin position="152"/>
        <end position="162"/>
    </location>
</feature>
<evidence type="ECO:0000313" key="2">
    <source>
        <dbReference type="EMBL" id="KAJ5552314.1"/>
    </source>
</evidence>
<dbReference type="AlphaFoldDB" id="A0AAD6D2G6"/>
<feature type="region of interest" description="Disordered" evidence="1">
    <location>
        <begin position="1"/>
        <end position="162"/>
    </location>
</feature>
<gene>
    <name evidence="2" type="ORF">N7494_001692</name>
</gene>
<accession>A0AAD6D2G6</accession>
<evidence type="ECO:0000313" key="3">
    <source>
        <dbReference type="Proteomes" id="UP001220324"/>
    </source>
</evidence>
<dbReference type="Proteomes" id="UP001220324">
    <property type="component" value="Unassembled WGS sequence"/>
</dbReference>
<feature type="compositionally biased region" description="Basic and acidic residues" evidence="1">
    <location>
        <begin position="125"/>
        <end position="137"/>
    </location>
</feature>
<name>A0AAD6D2G6_9EURO</name>
<proteinExistence type="predicted"/>